<keyword evidence="3" id="KW-1185">Reference proteome</keyword>
<proteinExistence type="predicted"/>
<dbReference type="OrthoDB" id="581532at2"/>
<dbReference type="PANTHER" id="PTHR14237:SF19">
    <property type="entry name" value="MITOCHONDRIAL AMIDOXIME REDUCING COMPONENT 1"/>
    <property type="match status" value="1"/>
</dbReference>
<organism evidence="2 3">
    <name type="scientific">Thermoflexibacter ruber</name>
    <dbReference type="NCBI Taxonomy" id="1003"/>
    <lineage>
        <taxon>Bacteria</taxon>
        <taxon>Pseudomonadati</taxon>
        <taxon>Bacteroidota</taxon>
        <taxon>Cytophagia</taxon>
        <taxon>Cytophagales</taxon>
        <taxon>Thermoflexibacteraceae</taxon>
        <taxon>Thermoflexibacter</taxon>
    </lineage>
</organism>
<dbReference type="InterPro" id="IPR005302">
    <property type="entry name" value="MoCF_Sase_C"/>
</dbReference>
<evidence type="ECO:0000313" key="3">
    <source>
        <dbReference type="Proteomes" id="UP000199513"/>
    </source>
</evidence>
<dbReference type="EMBL" id="FONY01000025">
    <property type="protein sequence ID" value="SFF30994.1"/>
    <property type="molecule type" value="Genomic_DNA"/>
</dbReference>
<gene>
    <name evidence="2" type="ORF">SAMN04488541_10256</name>
</gene>
<dbReference type="InterPro" id="IPR011037">
    <property type="entry name" value="Pyrv_Knase-like_insert_dom_sf"/>
</dbReference>
<sequence>MKNIYTLSHICIYPVKSLGGMALPAAKVEQRGLQHDRRWLLIDKDNRFLTQRENPRMALIQVALEKENLLFVHKNYPQEIFKLPFQLVENKEINVTIWEDTCKANPVSQEADEWFSEALGVDCRLVKMAEDEKRLVDQDYAFKGEIVSFADGYPFLIIGQSSLDDLNSRLEYPVEMRRFRPNFVFEGGLPYEEETWKRFSIGSVDFLGVKPCARCVLTTVNPEKGEIDSKEPLRTLASYRKSGNKILFGQNVLPVTLGEVKIGDSLIIKEITI</sequence>
<feature type="domain" description="MOSC" evidence="1">
    <location>
        <begin position="123"/>
        <end position="269"/>
    </location>
</feature>
<dbReference type="GO" id="GO:0030170">
    <property type="term" value="F:pyridoxal phosphate binding"/>
    <property type="evidence" value="ECO:0007669"/>
    <property type="project" value="InterPro"/>
</dbReference>
<evidence type="ECO:0000259" key="1">
    <source>
        <dbReference type="PROSITE" id="PS51340"/>
    </source>
</evidence>
<reference evidence="2 3" key="1">
    <citation type="submission" date="2016-10" db="EMBL/GenBank/DDBJ databases">
        <authorList>
            <person name="de Groot N.N."/>
        </authorList>
    </citation>
    <scope>NUCLEOTIDE SEQUENCE [LARGE SCALE GENOMIC DNA]</scope>
    <source>
        <strain>GEY</strain>
        <strain evidence="3">DSM 9560</strain>
    </source>
</reference>
<dbReference type="STRING" id="1003.SAMN04488541_10256"/>
<dbReference type="PANTHER" id="PTHR14237">
    <property type="entry name" value="MOLYBDOPTERIN COFACTOR SULFURASE MOSC"/>
    <property type="match status" value="1"/>
</dbReference>
<dbReference type="GO" id="GO:0003824">
    <property type="term" value="F:catalytic activity"/>
    <property type="evidence" value="ECO:0007669"/>
    <property type="project" value="InterPro"/>
</dbReference>
<evidence type="ECO:0000313" key="2">
    <source>
        <dbReference type="EMBL" id="SFF30994.1"/>
    </source>
</evidence>
<name>A0A1I2HLH4_9BACT</name>
<accession>A0A1I2HLH4</accession>
<dbReference type="SUPFAM" id="SSF141673">
    <property type="entry name" value="MOSC N-terminal domain-like"/>
    <property type="match status" value="1"/>
</dbReference>
<dbReference type="SUPFAM" id="SSF50800">
    <property type="entry name" value="PK beta-barrel domain-like"/>
    <property type="match status" value="1"/>
</dbReference>
<dbReference type="PROSITE" id="PS51340">
    <property type="entry name" value="MOSC"/>
    <property type="match status" value="1"/>
</dbReference>
<dbReference type="GO" id="GO:0030151">
    <property type="term" value="F:molybdenum ion binding"/>
    <property type="evidence" value="ECO:0007669"/>
    <property type="project" value="InterPro"/>
</dbReference>
<protein>
    <recommendedName>
        <fullName evidence="1">MOSC domain-containing protein</fullName>
    </recommendedName>
</protein>
<dbReference type="InterPro" id="IPR005303">
    <property type="entry name" value="MOCOS_middle"/>
</dbReference>
<dbReference type="Pfam" id="PF03476">
    <property type="entry name" value="MOSC_N"/>
    <property type="match status" value="1"/>
</dbReference>
<dbReference type="Proteomes" id="UP000199513">
    <property type="component" value="Unassembled WGS sequence"/>
</dbReference>
<dbReference type="RefSeq" id="WP_091546699.1">
    <property type="nucleotide sequence ID" value="NZ_FONY01000025.1"/>
</dbReference>
<dbReference type="AlphaFoldDB" id="A0A1I2HLH4"/>
<dbReference type="Pfam" id="PF03473">
    <property type="entry name" value="MOSC"/>
    <property type="match status" value="1"/>
</dbReference>